<evidence type="ECO:0000313" key="5">
    <source>
        <dbReference type="EMBL" id="SVC99261.1"/>
    </source>
</evidence>
<dbReference type="InterPro" id="IPR044957">
    <property type="entry name" value="Ribosomal_bL32_bact"/>
</dbReference>
<dbReference type="Pfam" id="PF01783">
    <property type="entry name" value="Ribosomal_L32p"/>
    <property type="match status" value="1"/>
</dbReference>
<proteinExistence type="inferred from homology"/>
<gene>
    <name evidence="5" type="ORF">METZ01_LOCUS352115</name>
</gene>
<evidence type="ECO:0000256" key="4">
    <source>
        <dbReference type="SAM" id="MobiDB-lite"/>
    </source>
</evidence>
<reference evidence="5" key="1">
    <citation type="submission" date="2018-05" db="EMBL/GenBank/DDBJ databases">
        <authorList>
            <person name="Lanie J.A."/>
            <person name="Ng W.-L."/>
            <person name="Kazmierczak K.M."/>
            <person name="Andrzejewski T.M."/>
            <person name="Davidsen T.M."/>
            <person name="Wayne K.J."/>
            <person name="Tettelin H."/>
            <person name="Glass J.I."/>
            <person name="Rusch D."/>
            <person name="Podicherti R."/>
            <person name="Tsui H.-C.T."/>
            <person name="Winkler M.E."/>
        </authorList>
    </citation>
    <scope>NUCLEOTIDE SEQUENCE</scope>
</reference>
<name>A0A382RRJ9_9ZZZZ</name>
<dbReference type="PANTHER" id="PTHR35534">
    <property type="entry name" value="50S RIBOSOMAL PROTEIN L32"/>
    <property type="match status" value="1"/>
</dbReference>
<keyword evidence="3" id="KW-0687">Ribonucleoprotein</keyword>
<comment type="similarity">
    <text evidence="1">Belongs to the bacterial ribosomal protein bL32 family.</text>
</comment>
<evidence type="ECO:0000256" key="1">
    <source>
        <dbReference type="ARBA" id="ARBA00008560"/>
    </source>
</evidence>
<sequence>MAVPKRKISRPRKRKRQASNSRVTLPQVTTCPQCAEPYVPHRVCPKCGFYKGRQVLTVSAGA</sequence>
<dbReference type="EMBL" id="UINC01123051">
    <property type="protein sequence ID" value="SVC99261.1"/>
    <property type="molecule type" value="Genomic_DNA"/>
</dbReference>
<evidence type="ECO:0000256" key="2">
    <source>
        <dbReference type="ARBA" id="ARBA00022980"/>
    </source>
</evidence>
<dbReference type="SUPFAM" id="SSF57829">
    <property type="entry name" value="Zn-binding ribosomal proteins"/>
    <property type="match status" value="1"/>
</dbReference>
<dbReference type="AlphaFoldDB" id="A0A382RRJ9"/>
<dbReference type="GO" id="GO:0006412">
    <property type="term" value="P:translation"/>
    <property type="evidence" value="ECO:0007669"/>
    <property type="project" value="InterPro"/>
</dbReference>
<dbReference type="NCBIfam" id="TIGR01031">
    <property type="entry name" value="rpmF_bact"/>
    <property type="match status" value="1"/>
</dbReference>
<dbReference type="HAMAP" id="MF_00340">
    <property type="entry name" value="Ribosomal_bL32"/>
    <property type="match status" value="1"/>
</dbReference>
<feature type="region of interest" description="Disordered" evidence="4">
    <location>
        <begin position="1"/>
        <end position="24"/>
    </location>
</feature>
<dbReference type="InterPro" id="IPR011332">
    <property type="entry name" value="Ribosomal_zn-bd"/>
</dbReference>
<dbReference type="GO" id="GO:0003735">
    <property type="term" value="F:structural constituent of ribosome"/>
    <property type="evidence" value="ECO:0007669"/>
    <property type="project" value="InterPro"/>
</dbReference>
<feature type="compositionally biased region" description="Basic residues" evidence="4">
    <location>
        <begin position="1"/>
        <end position="17"/>
    </location>
</feature>
<dbReference type="GO" id="GO:0015934">
    <property type="term" value="C:large ribosomal subunit"/>
    <property type="evidence" value="ECO:0007669"/>
    <property type="project" value="InterPro"/>
</dbReference>
<protein>
    <recommendedName>
        <fullName evidence="6">50S ribosomal protein L32</fullName>
    </recommendedName>
</protein>
<evidence type="ECO:0000256" key="3">
    <source>
        <dbReference type="ARBA" id="ARBA00023274"/>
    </source>
</evidence>
<organism evidence="5">
    <name type="scientific">marine metagenome</name>
    <dbReference type="NCBI Taxonomy" id="408172"/>
    <lineage>
        <taxon>unclassified sequences</taxon>
        <taxon>metagenomes</taxon>
        <taxon>ecological metagenomes</taxon>
    </lineage>
</organism>
<accession>A0A382RRJ9</accession>
<dbReference type="PANTHER" id="PTHR35534:SF1">
    <property type="entry name" value="LARGE RIBOSOMAL SUBUNIT PROTEIN BL32"/>
    <property type="match status" value="1"/>
</dbReference>
<keyword evidence="2" id="KW-0689">Ribosomal protein</keyword>
<evidence type="ECO:0008006" key="6">
    <source>
        <dbReference type="Google" id="ProtNLM"/>
    </source>
</evidence>
<dbReference type="InterPro" id="IPR002677">
    <property type="entry name" value="Ribosomal_bL32"/>
</dbReference>